<reference evidence="2" key="1">
    <citation type="submission" date="2019-12" db="EMBL/GenBank/DDBJ databases">
        <title>Comparative genomics gives insights into the taxonomy of the Azoarcus-Aromatoleum group and reveals separate origins of nif in the plant-associated Azoarcus and non-plant-associated Aromatoleum sub-groups.</title>
        <authorList>
            <person name="Lafos M."/>
            <person name="Maluk M."/>
            <person name="Batista M."/>
            <person name="Junghare M."/>
            <person name="Carmona M."/>
            <person name="Faoro H."/>
            <person name="Cruz L.M."/>
            <person name="Battistoni F."/>
            <person name="De Souza E."/>
            <person name="Pedrosa F."/>
            <person name="Chen W.-M."/>
            <person name="Poole P.S."/>
            <person name="Dixon R.A."/>
            <person name="James E.K."/>
        </authorList>
    </citation>
    <scope>NUCLEOTIDE SEQUENCE</scope>
    <source>
        <strain evidence="2">LuFRes1</strain>
    </source>
</reference>
<dbReference type="InterPro" id="IPR003673">
    <property type="entry name" value="CoA-Trfase_fam_III"/>
</dbReference>
<dbReference type="Proteomes" id="UP000615989">
    <property type="component" value="Unassembled WGS sequence"/>
</dbReference>
<sequence length="410" mass="45058">MNKTVPPLASLRVVESSILGPAAITTALADLGAEVIKVETPAGDYIREMTWPIIEGVSLMHYHLNRGKKSIALDLKTEAARRIYRDLVRDADVVIEASKPGALAKYGLGYEDLRKINPKIVFCTVSGYGMTGPYKDMPSHGIAYDTWSGAVKPACDEEGFSYIPEHVGIGINAAPLFGGLAVLAGVIRARETGEGCFMDLAQSDAAAAFDWYRSESYMAYARPEDVVTGNKSDNHVRRPVATAGMKEGVRYQLYESADGHVLFMASEQAFWKNFCFGVGRMDLFDKWPGSKYADHARGNRELHAILRDIFRTRTTKEWLAFGVEANTPIAPVNTAQNIVDDPQFQARFNVLPHEKHGADMLGFPVRFVGEEAIAPSKAPTVGEHHAEVLRDILHYDPALVEALRQEGAFG</sequence>
<accession>A0ABX1PKP4</accession>
<dbReference type="GO" id="GO:0016740">
    <property type="term" value="F:transferase activity"/>
    <property type="evidence" value="ECO:0007669"/>
    <property type="project" value="UniProtKB-KW"/>
</dbReference>
<dbReference type="EMBL" id="WTVG01000025">
    <property type="protein sequence ID" value="NMG25124.1"/>
    <property type="molecule type" value="Genomic_DNA"/>
</dbReference>
<gene>
    <name evidence="2" type="ORF">GO606_10370</name>
</gene>
<evidence type="ECO:0000313" key="2">
    <source>
        <dbReference type="EMBL" id="NMG25124.1"/>
    </source>
</evidence>
<dbReference type="InterPro" id="IPR023606">
    <property type="entry name" value="CoA-Trfase_III_dom_1_sf"/>
</dbReference>
<comment type="caution">
    <text evidence="2">The sequence shown here is derived from an EMBL/GenBank/DDBJ whole genome shotgun (WGS) entry which is preliminary data.</text>
</comment>
<proteinExistence type="predicted"/>
<dbReference type="Pfam" id="PF02515">
    <property type="entry name" value="CoA_transf_3"/>
    <property type="match status" value="1"/>
</dbReference>
<keyword evidence="3" id="KW-1185">Reference proteome</keyword>
<evidence type="ECO:0000313" key="3">
    <source>
        <dbReference type="Proteomes" id="UP000615989"/>
    </source>
</evidence>
<dbReference type="SUPFAM" id="SSF89796">
    <property type="entry name" value="CoA-transferase family III (CaiB/BaiF)"/>
    <property type="match status" value="1"/>
</dbReference>
<dbReference type="RefSeq" id="WP_169118490.1">
    <property type="nucleotide sequence ID" value="NZ_WTVG02000039.1"/>
</dbReference>
<dbReference type="PANTHER" id="PTHR48207">
    <property type="entry name" value="SUCCINATE--HYDROXYMETHYLGLUTARATE COA-TRANSFERASE"/>
    <property type="match status" value="1"/>
</dbReference>
<dbReference type="PANTHER" id="PTHR48207:SF4">
    <property type="entry name" value="BLL6097 PROTEIN"/>
    <property type="match status" value="1"/>
</dbReference>
<organism evidence="2 3">
    <name type="scientific">Aromatoleum anaerobium</name>
    <dbReference type="NCBI Taxonomy" id="182180"/>
    <lineage>
        <taxon>Bacteria</taxon>
        <taxon>Pseudomonadati</taxon>
        <taxon>Pseudomonadota</taxon>
        <taxon>Betaproteobacteria</taxon>
        <taxon>Rhodocyclales</taxon>
        <taxon>Rhodocyclaceae</taxon>
        <taxon>Aromatoleum</taxon>
    </lineage>
</organism>
<dbReference type="Gene3D" id="3.40.50.10540">
    <property type="entry name" value="Crotonobetainyl-coa:carnitine coa-transferase, domain 1"/>
    <property type="match status" value="1"/>
</dbReference>
<keyword evidence="1 2" id="KW-0808">Transferase</keyword>
<dbReference type="InterPro" id="IPR050483">
    <property type="entry name" value="CoA-transferase_III_domain"/>
</dbReference>
<evidence type="ECO:0000256" key="1">
    <source>
        <dbReference type="ARBA" id="ARBA00022679"/>
    </source>
</evidence>
<dbReference type="InterPro" id="IPR044855">
    <property type="entry name" value="CoA-Trfase_III_dom3_sf"/>
</dbReference>
<protein>
    <submittedName>
        <fullName evidence="2">CoA transferase</fullName>
    </submittedName>
</protein>
<dbReference type="Gene3D" id="3.30.1540.10">
    <property type="entry name" value="formyl-coa transferase, domain 3"/>
    <property type="match status" value="1"/>
</dbReference>
<name>A0ABX1PKP4_9RHOO</name>